<sequence length="941" mass="105143">MGYRKFKADLAAAKEAKYDRISRLRGGDSEGEITFLYEHDEPFCQVEIQISIQDVENYPDSRQVLLFTASDDVDKGLIGRLQKTAPHLVRKSIHGVITEFSRQMATSKCEPPAEGPTEATSPDSEDEHTPSLQSEPWGESDLESDDDDGAFVDSRRLSTKTEEHAPVDIQQRDATEQQRKDLLQAMRRGFAVGINDHREYQLGDILSLAVKVSELGLTDNGLAWGLKPTDYVVMLLKFPHGYPSPSEYQNLRGKQSVACVRFGKCCSAKPSNVSAQAAFHDDPIDIDRASDAKAKASARHTVHDSAEFIPLYLFSSITKLLNEDFPTLLHTRRDHGISWSAARILLHRKSEGAHIRDDTFRSSTVDHVAEAKLKDEQPSSAPTHWVLSQDDALVEEEQFNIPLVLMQFALQSIIKSGKFCINCHEHLEEGFEAMKPYVCSRPLCLHQYFSSGLGPSIEHDILTAPYVVDLVVSFFYAAALGNRIRELPTGLGLKTFRPGTPTAPNHDHEAEVCFATRVAKCHFAHPRFQSGERLLMVVRDGKFNAGMPILSSPVAERHLCEVKDVGMHGFDFNILQTWTSNLGDLVKSPDAKSGASSPEKKWKSVYIFRCTHEFDDLRDSERYIALLIMACGIPPVTKMREFLQANPAQKLSSWSRLDHPTYKLLHWIVASNRSLIVYDDHGSGIETLGGTKVIGMPEGWMQFRFLQGSPEKELRFMEQIASAFPEDPESPSMVIPTLFAFHGSPLGNWHSIIRSSLDHTKTEHGRSYGNGVYLSNKFDTSILYCKPKTNMGSPGSPMMDDHWPRSVLKVASAIAICEVINRPADFVSVNPHYVVKDIDWIQCRYLFVKVGEAVPKIDTPIMSQNSLGYLRQDASRKLHGKLEILIPTSAIPVSRLRMFPHLTAGGLAIEWANKSGSQEESETFEGEDLDGIFDSSGEKSE</sequence>
<keyword evidence="2" id="KW-0808">Transferase</keyword>
<name>A0A9N9ZHT0_9HYPO</name>
<gene>
    <name evidence="7" type="ORF">CSOL1703_00017815</name>
</gene>
<dbReference type="SUPFAM" id="SSF56399">
    <property type="entry name" value="ADP-ribosylation"/>
    <property type="match status" value="1"/>
</dbReference>
<dbReference type="Pfam" id="PF00644">
    <property type="entry name" value="PARP"/>
    <property type="match status" value="1"/>
</dbReference>
<dbReference type="AlphaFoldDB" id="A0A9N9ZHT0"/>
<accession>A0A9N9ZHT0</accession>
<dbReference type="InterPro" id="IPR012317">
    <property type="entry name" value="Poly(ADP-ribose)pol_cat_dom"/>
</dbReference>
<dbReference type="OrthoDB" id="109543at2759"/>
<evidence type="ECO:0000256" key="4">
    <source>
        <dbReference type="ARBA" id="ARBA00023027"/>
    </source>
</evidence>
<feature type="compositionally biased region" description="Acidic residues" evidence="5">
    <location>
        <begin position="919"/>
        <end position="931"/>
    </location>
</feature>
<feature type="compositionally biased region" description="Acidic residues" evidence="5">
    <location>
        <begin position="138"/>
        <end position="150"/>
    </location>
</feature>
<proteinExistence type="predicted"/>
<evidence type="ECO:0000259" key="6">
    <source>
        <dbReference type="Pfam" id="PF00644"/>
    </source>
</evidence>
<dbReference type="Proteomes" id="UP000775872">
    <property type="component" value="Unassembled WGS sequence"/>
</dbReference>
<keyword evidence="1" id="KW-0328">Glycosyltransferase</keyword>
<keyword evidence="4" id="KW-0520">NAD</keyword>
<evidence type="ECO:0000256" key="5">
    <source>
        <dbReference type="SAM" id="MobiDB-lite"/>
    </source>
</evidence>
<evidence type="ECO:0000313" key="8">
    <source>
        <dbReference type="Proteomes" id="UP000775872"/>
    </source>
</evidence>
<feature type="region of interest" description="Disordered" evidence="5">
    <location>
        <begin position="103"/>
        <end position="151"/>
    </location>
</feature>
<reference evidence="7" key="1">
    <citation type="submission" date="2021-10" db="EMBL/GenBank/DDBJ databases">
        <authorList>
            <person name="Piombo E."/>
        </authorList>
    </citation>
    <scope>NUCLEOTIDE SEQUENCE</scope>
</reference>
<evidence type="ECO:0000256" key="2">
    <source>
        <dbReference type="ARBA" id="ARBA00022679"/>
    </source>
</evidence>
<dbReference type="InterPro" id="IPR051838">
    <property type="entry name" value="ARTD_PARP"/>
</dbReference>
<evidence type="ECO:0000256" key="1">
    <source>
        <dbReference type="ARBA" id="ARBA00022676"/>
    </source>
</evidence>
<dbReference type="GO" id="GO:0016779">
    <property type="term" value="F:nucleotidyltransferase activity"/>
    <property type="evidence" value="ECO:0007669"/>
    <property type="project" value="UniProtKB-KW"/>
</dbReference>
<protein>
    <recommendedName>
        <fullName evidence="6">PARP catalytic domain-containing protein</fullName>
    </recommendedName>
</protein>
<evidence type="ECO:0000313" key="7">
    <source>
        <dbReference type="EMBL" id="CAH0055711.1"/>
    </source>
</evidence>
<keyword evidence="8" id="KW-1185">Reference proteome</keyword>
<feature type="region of interest" description="Disordered" evidence="5">
    <location>
        <begin position="914"/>
        <end position="941"/>
    </location>
</feature>
<feature type="region of interest" description="Disordered" evidence="5">
    <location>
        <begin position="157"/>
        <end position="176"/>
    </location>
</feature>
<dbReference type="Gene3D" id="3.90.228.10">
    <property type="match status" value="1"/>
</dbReference>
<dbReference type="EMBL" id="CABFOC020000058">
    <property type="protein sequence ID" value="CAH0055711.1"/>
    <property type="molecule type" value="Genomic_DNA"/>
</dbReference>
<keyword evidence="3" id="KW-0548">Nucleotidyltransferase</keyword>
<dbReference type="PANTHER" id="PTHR21328">
    <property type="entry name" value="POLY ADP-RIBOSE POLYMERASE FAMILY, MEMBER PARP"/>
    <property type="match status" value="1"/>
</dbReference>
<comment type="caution">
    <text evidence="7">The sequence shown here is derived from an EMBL/GenBank/DDBJ whole genome shotgun (WGS) entry which is preliminary data.</text>
</comment>
<feature type="domain" description="PARP catalytic" evidence="6">
    <location>
        <begin position="739"/>
        <end position="790"/>
    </location>
</feature>
<evidence type="ECO:0000256" key="3">
    <source>
        <dbReference type="ARBA" id="ARBA00022695"/>
    </source>
</evidence>
<organism evidence="7 8">
    <name type="scientific">Clonostachys solani</name>
    <dbReference type="NCBI Taxonomy" id="160281"/>
    <lineage>
        <taxon>Eukaryota</taxon>
        <taxon>Fungi</taxon>
        <taxon>Dikarya</taxon>
        <taxon>Ascomycota</taxon>
        <taxon>Pezizomycotina</taxon>
        <taxon>Sordariomycetes</taxon>
        <taxon>Hypocreomycetidae</taxon>
        <taxon>Hypocreales</taxon>
        <taxon>Bionectriaceae</taxon>
        <taxon>Clonostachys</taxon>
    </lineage>
</organism>
<dbReference type="GO" id="GO:0003950">
    <property type="term" value="F:NAD+ poly-ADP-ribosyltransferase activity"/>
    <property type="evidence" value="ECO:0007669"/>
    <property type="project" value="InterPro"/>
</dbReference>